<dbReference type="SFLD" id="SFLDG01129">
    <property type="entry name" value="C1.5:_HAD__Beta-PGM__Phosphata"/>
    <property type="match status" value="1"/>
</dbReference>
<name>A0A5J4KU99_9ZZZZ</name>
<dbReference type="NCBIfam" id="TIGR01509">
    <property type="entry name" value="HAD-SF-IA-v3"/>
    <property type="match status" value="1"/>
</dbReference>
<dbReference type="EMBL" id="BLAB01000001">
    <property type="protein sequence ID" value="GER92834.1"/>
    <property type="molecule type" value="Genomic_DNA"/>
</dbReference>
<dbReference type="FunFam" id="3.40.50.1000:FF:000022">
    <property type="entry name" value="Phosphoglycolate phosphatase"/>
    <property type="match status" value="1"/>
</dbReference>
<dbReference type="PANTHER" id="PTHR43434:SF1">
    <property type="entry name" value="PHOSPHOGLYCOLATE PHOSPHATASE"/>
    <property type="match status" value="1"/>
</dbReference>
<accession>A0A5J4KU99</accession>
<dbReference type="SFLD" id="SFLDS00003">
    <property type="entry name" value="Haloacid_Dehalogenase"/>
    <property type="match status" value="1"/>
</dbReference>
<dbReference type="Pfam" id="PF13419">
    <property type="entry name" value="HAD_2"/>
    <property type="match status" value="1"/>
</dbReference>
<gene>
    <name evidence="1" type="ORF">A45J_0562</name>
</gene>
<dbReference type="GO" id="GO:0008967">
    <property type="term" value="F:phosphoglycolate phosphatase activity"/>
    <property type="evidence" value="ECO:0007669"/>
    <property type="project" value="TreeGrafter"/>
</dbReference>
<proteinExistence type="predicted"/>
<dbReference type="InterPro" id="IPR023198">
    <property type="entry name" value="PGP-like_dom2"/>
</dbReference>
<sequence length="223" mass="25122">MPIKLIIFDLDGTIIDSSIDITNAINYAIEPYGIKPITVQETISLVGEGITRLIEKIIVGSQSSENREQTRKIDRDILVERFLAYYSAHLVDKTTIYPRVRETLKTLRDYKKAVISNKREVLSTKILHALGLLEYLDIVVGSDTTPERKPSPVPILYVLSKLNIKTEETVIVGDSNFDIEAGKAAGIKTIAVTYGYRTVDLLNGADFIIDRMDELLDIIRRIR</sequence>
<dbReference type="Gene3D" id="3.40.50.1000">
    <property type="entry name" value="HAD superfamily/HAD-like"/>
    <property type="match status" value="1"/>
</dbReference>
<dbReference type="Gene3D" id="1.10.150.240">
    <property type="entry name" value="Putative phosphatase, domain 2"/>
    <property type="match status" value="1"/>
</dbReference>
<reference evidence="1" key="1">
    <citation type="submission" date="2019-10" db="EMBL/GenBank/DDBJ databases">
        <title>Metagenomic sequencing of thiosulfate-disproportionating enrichment culture.</title>
        <authorList>
            <person name="Umezawa K."/>
            <person name="Kojima H."/>
            <person name="Fukui M."/>
        </authorList>
    </citation>
    <scope>NUCLEOTIDE SEQUENCE</scope>
    <source>
        <strain evidence="1">45J</strain>
    </source>
</reference>
<dbReference type="InterPro" id="IPR023214">
    <property type="entry name" value="HAD_sf"/>
</dbReference>
<dbReference type="GO" id="GO:0005829">
    <property type="term" value="C:cytosol"/>
    <property type="evidence" value="ECO:0007669"/>
    <property type="project" value="TreeGrafter"/>
</dbReference>
<dbReference type="NCBIfam" id="TIGR01549">
    <property type="entry name" value="HAD-SF-IA-v1"/>
    <property type="match status" value="1"/>
</dbReference>
<dbReference type="InterPro" id="IPR041492">
    <property type="entry name" value="HAD_2"/>
</dbReference>
<dbReference type="InterPro" id="IPR006439">
    <property type="entry name" value="HAD-SF_hydro_IA"/>
</dbReference>
<dbReference type="PANTHER" id="PTHR43434">
    <property type="entry name" value="PHOSPHOGLYCOLATE PHOSPHATASE"/>
    <property type="match status" value="1"/>
</dbReference>
<evidence type="ECO:0000313" key="1">
    <source>
        <dbReference type="EMBL" id="GER92834.1"/>
    </source>
</evidence>
<dbReference type="SUPFAM" id="SSF56784">
    <property type="entry name" value="HAD-like"/>
    <property type="match status" value="1"/>
</dbReference>
<protein>
    <submittedName>
        <fullName evidence="1">Phosphoglycolate phosphatase</fullName>
    </submittedName>
</protein>
<dbReference type="InterPro" id="IPR050155">
    <property type="entry name" value="HAD-like_hydrolase_sf"/>
</dbReference>
<organism evidence="1">
    <name type="scientific">hot springs metagenome</name>
    <dbReference type="NCBI Taxonomy" id="433727"/>
    <lineage>
        <taxon>unclassified sequences</taxon>
        <taxon>metagenomes</taxon>
        <taxon>ecological metagenomes</taxon>
    </lineage>
</organism>
<dbReference type="GO" id="GO:0006281">
    <property type="term" value="P:DNA repair"/>
    <property type="evidence" value="ECO:0007669"/>
    <property type="project" value="TreeGrafter"/>
</dbReference>
<dbReference type="InterPro" id="IPR036412">
    <property type="entry name" value="HAD-like_sf"/>
</dbReference>
<comment type="caution">
    <text evidence="1">The sequence shown here is derived from an EMBL/GenBank/DDBJ whole genome shotgun (WGS) entry which is preliminary data.</text>
</comment>
<dbReference type="AlphaFoldDB" id="A0A5J4KU99"/>
<dbReference type="SFLD" id="SFLDG01135">
    <property type="entry name" value="C1.5.6:_HAD__Beta-PGM__Phospha"/>
    <property type="match status" value="1"/>
</dbReference>